<evidence type="ECO:0000259" key="2">
    <source>
        <dbReference type="Pfam" id="PF06985"/>
    </source>
</evidence>
<sequence>MDGTTSQAMEYDGGSLSDDHGEVKPNLEKVEDELQDSPLCEYCRSLRLSDVVRLHRDGNKIEDIPDYQLQCWQDDGDPITRACQLCRIAREADRFSGASPVMSTYYSRTVFLTAEIVDTVLFEFDSRAPRSTLIDSLLGEHVPTTPLLVPLRCDLRHGDDDGKNVLCVAGRVIDPHRVDYTLLRGWLFDCSLNHGTACSGELQEDPLRGLRGLKVIDCVTRKIVLAPDFCRYVALSYCWGHSPRNVPRLQQGDQLGEGVPQVVEDAIIVAMELELPYLWVDQHCIDQADDAERQHFLRNMDAIYDAAVLTIVATAGEHSNFGLPGVAKVARRQQESIVLGGRRFLFCPDSRHEIHRSLWSTRAWTYQEGLLSRRRLVFTESQVYFQCREKDYYERLYVSPGIKTSKRSFRRVFPENGIGQEAGDIVRRLEDYVPRKLTYDADILNAVLGIFRRYESKNVYHIWGIPFFAGQEPQERKQMDHSFATALGWDASFEEPISFQEPAARREGFPAWSWAGWSYISILRIPWAPPGLTLSRGQGEDVCVKVYQRATHCMPEREIPLAGYVDRIASGDASFGDFSQTITISGPASKLSVRHDGSINYDFIDLPRDLPVRSRVCMGTGTSRVSLSQSVDIIYITCDVSIECELMFLVVQKAEHKDEYTRAGTVKINLSRPQFGTEFDSRGKRDLLPLHLEAWLPSLNRHFQEKWAINEFRFS</sequence>
<evidence type="ECO:0000313" key="4">
    <source>
        <dbReference type="Proteomes" id="UP000182658"/>
    </source>
</evidence>
<evidence type="ECO:0000313" key="3">
    <source>
        <dbReference type="EMBL" id="OIW30198.1"/>
    </source>
</evidence>
<organism evidence="3 4">
    <name type="scientific">Coniochaeta ligniaria NRRL 30616</name>
    <dbReference type="NCBI Taxonomy" id="1408157"/>
    <lineage>
        <taxon>Eukaryota</taxon>
        <taxon>Fungi</taxon>
        <taxon>Dikarya</taxon>
        <taxon>Ascomycota</taxon>
        <taxon>Pezizomycotina</taxon>
        <taxon>Sordariomycetes</taxon>
        <taxon>Sordariomycetidae</taxon>
        <taxon>Coniochaetales</taxon>
        <taxon>Coniochaetaceae</taxon>
        <taxon>Coniochaeta</taxon>
    </lineage>
</organism>
<feature type="region of interest" description="Disordered" evidence="1">
    <location>
        <begin position="1"/>
        <end position="23"/>
    </location>
</feature>
<gene>
    <name evidence="3" type="ORF">CONLIGDRAFT_644210</name>
</gene>
<protein>
    <submittedName>
        <fullName evidence="3">HET-domain-containing protein</fullName>
    </submittedName>
</protein>
<dbReference type="Proteomes" id="UP000182658">
    <property type="component" value="Unassembled WGS sequence"/>
</dbReference>
<dbReference type="OrthoDB" id="5428863at2759"/>
<proteinExistence type="predicted"/>
<reference evidence="3 4" key="1">
    <citation type="submission" date="2016-10" db="EMBL/GenBank/DDBJ databases">
        <title>Draft genome sequence of Coniochaeta ligniaria NRRL30616, a lignocellulolytic fungus for bioabatement of inhibitors in plant biomass hydrolysates.</title>
        <authorList>
            <consortium name="DOE Joint Genome Institute"/>
            <person name="Jimenez D.J."/>
            <person name="Hector R.E."/>
            <person name="Riley R."/>
            <person name="Sun H."/>
            <person name="Grigoriev I.V."/>
            <person name="Van Elsas J.D."/>
            <person name="Nichols N.N."/>
        </authorList>
    </citation>
    <scope>NUCLEOTIDE SEQUENCE [LARGE SCALE GENOMIC DNA]</scope>
    <source>
        <strain evidence="3 4">NRRL 30616</strain>
    </source>
</reference>
<accession>A0A1J7IRT6</accession>
<dbReference type="PANTHER" id="PTHR33112:SF1">
    <property type="entry name" value="HETEROKARYON INCOMPATIBILITY DOMAIN-CONTAINING PROTEIN"/>
    <property type="match status" value="1"/>
</dbReference>
<dbReference type="InParanoid" id="A0A1J7IRT6"/>
<evidence type="ECO:0000256" key="1">
    <source>
        <dbReference type="SAM" id="MobiDB-lite"/>
    </source>
</evidence>
<keyword evidence="4" id="KW-1185">Reference proteome</keyword>
<feature type="domain" description="Heterokaryon incompatibility" evidence="2">
    <location>
        <begin position="232"/>
        <end position="368"/>
    </location>
</feature>
<dbReference type="STRING" id="1408157.A0A1J7IRT6"/>
<name>A0A1J7IRT6_9PEZI</name>
<dbReference type="Pfam" id="PF06985">
    <property type="entry name" value="HET"/>
    <property type="match status" value="1"/>
</dbReference>
<dbReference type="InterPro" id="IPR010730">
    <property type="entry name" value="HET"/>
</dbReference>
<dbReference type="EMBL" id="KV875097">
    <property type="protein sequence ID" value="OIW30198.1"/>
    <property type="molecule type" value="Genomic_DNA"/>
</dbReference>
<dbReference type="AlphaFoldDB" id="A0A1J7IRT6"/>
<dbReference type="PANTHER" id="PTHR33112">
    <property type="entry name" value="DOMAIN PROTEIN, PUTATIVE-RELATED"/>
    <property type="match status" value="1"/>
</dbReference>